<evidence type="ECO:0000256" key="1">
    <source>
        <dbReference type="SAM" id="MobiDB-lite"/>
    </source>
</evidence>
<evidence type="ECO:0000313" key="3">
    <source>
        <dbReference type="Proteomes" id="UP000218731"/>
    </source>
</evidence>
<name>A0A1L7NES4_PSEPU</name>
<dbReference type="AlphaFoldDB" id="A0A1L7NES4"/>
<sequence length="174" mass="18739">MALVISQAPKLDVEGTRWVEIAPGVKIKVGSAANPKFKSHHALIQRHQAIVDSRYGVGTDGFDPANAEIPEIESMDDMLVDLVCKHIILGWEGVEEAEQPGVDTPYTQERGKLLVAQRPDVYFTALQVASDIATRAEERAKETAKKLSTPTAGGATGPAKRTRKPAGSENVLKA</sequence>
<reference evidence="2 3" key="1">
    <citation type="submission" date="2015-11" db="EMBL/GenBank/DDBJ databases">
        <title>Complete genome sequencing of a biphenyl-degrading bacterium, Pseudomonas putida KF715 (=NBRC110667).</title>
        <authorList>
            <person name="Suenaga H."/>
            <person name="Fujihara N."/>
            <person name="Watanabe T."/>
            <person name="Hirose J."/>
            <person name="Kimura N."/>
            <person name="Yamazoe A."/>
            <person name="Hosoyama A."/>
            <person name="Shimodaira J."/>
            <person name="Furukawa K."/>
        </authorList>
    </citation>
    <scope>NUCLEOTIDE SEQUENCE [LARGE SCALE GENOMIC DNA]</scope>
    <source>
        <strain evidence="2 3">KF715</strain>
    </source>
</reference>
<dbReference type="Proteomes" id="UP000218731">
    <property type="component" value="Chromosome 1"/>
</dbReference>
<proteinExistence type="predicted"/>
<dbReference type="RefSeq" id="WP_096426275.1">
    <property type="nucleotide sequence ID" value="NZ_AP015029.1"/>
</dbReference>
<dbReference type="EMBL" id="AP015029">
    <property type="protein sequence ID" value="BAW23954.1"/>
    <property type="molecule type" value="Genomic_DNA"/>
</dbReference>
<protein>
    <submittedName>
        <fullName evidence="2">Uncharacterized protein</fullName>
    </submittedName>
</protein>
<evidence type="ECO:0000313" key="2">
    <source>
        <dbReference type="EMBL" id="BAW23954.1"/>
    </source>
</evidence>
<accession>A0A1L7NES4</accession>
<organism evidence="2 3">
    <name type="scientific">Pseudomonas putida</name>
    <name type="common">Arthrobacter siderocapsulatus</name>
    <dbReference type="NCBI Taxonomy" id="303"/>
    <lineage>
        <taxon>Bacteria</taxon>
        <taxon>Pseudomonadati</taxon>
        <taxon>Pseudomonadota</taxon>
        <taxon>Gammaproteobacteria</taxon>
        <taxon>Pseudomonadales</taxon>
        <taxon>Pseudomonadaceae</taxon>
        <taxon>Pseudomonas</taxon>
    </lineage>
</organism>
<gene>
    <name evidence="2" type="ORF">KF715C_ch33810</name>
</gene>
<feature type="region of interest" description="Disordered" evidence="1">
    <location>
        <begin position="137"/>
        <end position="174"/>
    </location>
</feature>